<dbReference type="GO" id="GO:0046872">
    <property type="term" value="F:metal ion binding"/>
    <property type="evidence" value="ECO:0007669"/>
    <property type="project" value="InterPro"/>
</dbReference>
<protein>
    <recommendedName>
        <fullName evidence="2">ATP-grasp domain-containing protein</fullName>
    </recommendedName>
</protein>
<sequence length="408" mass="43459">MSVESAQTSAGSGTAALPPEVRDGYEVHAAALRRGLDVALYPRQVMMAGGGENDEMAFIHGVPESSSLGSVTYAQDKRMRRALLERAELPLPKGATFSVGRGIKDAKNFVERLGYPVVVKPAMGDNAIETFPGIRNEEQLDAAIDYLMTPPTERDTFVRAAYALTELREPGEEDGRVVVPPGYRFLIEEHVHGEYVRLLVVDGLVRSVVHCPGPPSVAAAEHGRDILGEVHPTLQQLAIDAVQAMPGLGVAAVDIVVGDYQRPAAGQGVWIVELSERPGLAVQADVAEELSQFLGDVILTHGAAVGDLSLEEARDDVAVEFHAEAIPDLDGAVAALADAARDFGITGHVGVTDRVEGVADGLLQGSARHIAWLSEMLLDGRLNGHRAMLVEERQVEPGSFDGLSVRPA</sequence>
<dbReference type="EMBL" id="JAAGOA010000029">
    <property type="protein sequence ID" value="NEE04094.1"/>
    <property type="molecule type" value="Genomic_DNA"/>
</dbReference>
<dbReference type="GO" id="GO:0005524">
    <property type="term" value="F:ATP binding"/>
    <property type="evidence" value="ECO:0007669"/>
    <property type="project" value="UniProtKB-UniRule"/>
</dbReference>
<accession>A0A6L9SHG0</accession>
<keyword evidence="1" id="KW-0547">Nucleotide-binding</keyword>
<organism evidence="3 4">
    <name type="scientific">Phytoactinopolyspora halotolerans</name>
    <dbReference type="NCBI Taxonomy" id="1981512"/>
    <lineage>
        <taxon>Bacteria</taxon>
        <taxon>Bacillati</taxon>
        <taxon>Actinomycetota</taxon>
        <taxon>Actinomycetes</taxon>
        <taxon>Jiangellales</taxon>
        <taxon>Jiangellaceae</taxon>
        <taxon>Phytoactinopolyspora</taxon>
    </lineage>
</organism>
<dbReference type="Proteomes" id="UP000475214">
    <property type="component" value="Unassembled WGS sequence"/>
</dbReference>
<comment type="caution">
    <text evidence="3">The sequence shown here is derived from an EMBL/GenBank/DDBJ whole genome shotgun (WGS) entry which is preliminary data.</text>
</comment>
<evidence type="ECO:0000256" key="1">
    <source>
        <dbReference type="PROSITE-ProRule" id="PRU00409"/>
    </source>
</evidence>
<dbReference type="RefSeq" id="WP_163744334.1">
    <property type="nucleotide sequence ID" value="NZ_JAAGOA010000029.1"/>
</dbReference>
<proteinExistence type="predicted"/>
<gene>
    <name evidence="3" type="ORF">G1H10_28385</name>
</gene>
<keyword evidence="1" id="KW-0067">ATP-binding</keyword>
<evidence type="ECO:0000313" key="4">
    <source>
        <dbReference type="Proteomes" id="UP000475214"/>
    </source>
</evidence>
<evidence type="ECO:0000259" key="2">
    <source>
        <dbReference type="PROSITE" id="PS50975"/>
    </source>
</evidence>
<keyword evidence="4" id="KW-1185">Reference proteome</keyword>
<dbReference type="Gene3D" id="3.30.1490.20">
    <property type="entry name" value="ATP-grasp fold, A domain"/>
    <property type="match status" value="1"/>
</dbReference>
<evidence type="ECO:0000313" key="3">
    <source>
        <dbReference type="EMBL" id="NEE04094.1"/>
    </source>
</evidence>
<dbReference type="AlphaFoldDB" id="A0A6L9SHG0"/>
<dbReference type="InterPro" id="IPR013815">
    <property type="entry name" value="ATP_grasp_subdomain_1"/>
</dbReference>
<dbReference type="InterPro" id="IPR011761">
    <property type="entry name" value="ATP-grasp"/>
</dbReference>
<reference evidence="3 4" key="1">
    <citation type="submission" date="2020-02" db="EMBL/GenBank/DDBJ databases">
        <authorList>
            <person name="Li X.-J."/>
            <person name="Han X.-M."/>
        </authorList>
    </citation>
    <scope>NUCLEOTIDE SEQUENCE [LARGE SCALE GENOMIC DNA]</scope>
    <source>
        <strain evidence="3 4">CCTCC AB 2017055</strain>
    </source>
</reference>
<feature type="domain" description="ATP-grasp" evidence="2">
    <location>
        <begin position="81"/>
        <end position="303"/>
    </location>
</feature>
<dbReference type="PROSITE" id="PS50975">
    <property type="entry name" value="ATP_GRASP"/>
    <property type="match status" value="1"/>
</dbReference>
<dbReference type="SUPFAM" id="SSF56059">
    <property type="entry name" value="Glutathione synthetase ATP-binding domain-like"/>
    <property type="match status" value="1"/>
</dbReference>
<name>A0A6L9SHG0_9ACTN</name>
<dbReference type="Gene3D" id="3.30.470.20">
    <property type="entry name" value="ATP-grasp fold, B domain"/>
    <property type="match status" value="1"/>
</dbReference>